<organism evidence="2 3">
    <name type="scientific">Nonlabens tegetincola</name>
    <dbReference type="NCBI Taxonomy" id="323273"/>
    <lineage>
        <taxon>Bacteria</taxon>
        <taxon>Pseudomonadati</taxon>
        <taxon>Bacteroidota</taxon>
        <taxon>Flavobacteriia</taxon>
        <taxon>Flavobacteriales</taxon>
        <taxon>Flavobacteriaceae</taxon>
        <taxon>Nonlabens</taxon>
    </lineage>
</organism>
<proteinExistence type="predicted"/>
<keyword evidence="3" id="KW-1185">Reference proteome</keyword>
<reference evidence="2" key="1">
    <citation type="journal article" date="2014" name="Genome Announc.">
        <title>Draft Genome Sequences of Marine Flavobacterium Nonlabens Strains NR17, NR24, NR27, NR32, NR33, and Ara13.</title>
        <authorList>
            <person name="Nakanishi M."/>
            <person name="Meirelles P."/>
            <person name="Suzuki R."/>
            <person name="Takatani N."/>
            <person name="Mino S."/>
            <person name="Suda W."/>
            <person name="Oshima K."/>
            <person name="Hattori M."/>
            <person name="Ohkuma M."/>
            <person name="Hosokawa M."/>
            <person name="Miyashita K."/>
            <person name="Thompson F.L."/>
            <person name="Niwa A."/>
            <person name="Sawabe T."/>
            <person name="Sawabe T."/>
        </authorList>
    </citation>
    <scope>NUCLEOTIDE SEQUENCE [LARGE SCALE GENOMIC DNA]</scope>
    <source>
        <strain evidence="2">JCM 19294</strain>
    </source>
</reference>
<gene>
    <name evidence="2" type="ORF">JCM19294_1612</name>
</gene>
<accession>A0A090Q4V8</accession>
<comment type="caution">
    <text evidence="2">The sequence shown here is derived from an EMBL/GenBank/DDBJ whole genome shotgun (WGS) entry which is preliminary data.</text>
</comment>
<protein>
    <recommendedName>
        <fullName evidence="4">Outer membrane protein beta-barrel domain-containing protein</fullName>
    </recommendedName>
</protein>
<sequence>MKKLLLSSLLLLLFTAVRAQDDQDVKKAPVDFLDLFDSDRREKENVRTNTNLVWAIGWNQALGDGNGIGDDYRFWGSGVFDIGLEFSTRLQPNDDLFRFNYGLDLRFQSLRITDNRQFATNNNITDLVPVGIDTDRSRFYQFSLVAPLHIEIGRRDLKTYKNGIKRYHDDDAFVVGLGGYLGYTTTSTQELKFEREGRDVTTTVTNDFEINNFNYGVSMYAGWYDFQIFARYGLNDILKDSPIQQQYFSFGFRFR</sequence>
<dbReference type="STRING" id="319236.BST91_00925"/>
<evidence type="ECO:0000313" key="3">
    <source>
        <dbReference type="Proteomes" id="UP000029221"/>
    </source>
</evidence>
<dbReference type="AlphaFoldDB" id="A0A090Q4V8"/>
<dbReference type="EMBL" id="BBML01000008">
    <property type="protein sequence ID" value="GAK97990.1"/>
    <property type="molecule type" value="Genomic_DNA"/>
</dbReference>
<dbReference type="Proteomes" id="UP000029221">
    <property type="component" value="Unassembled WGS sequence"/>
</dbReference>
<name>A0A090Q4V8_9FLAO</name>
<keyword evidence="1" id="KW-0732">Signal</keyword>
<evidence type="ECO:0000313" key="2">
    <source>
        <dbReference type="EMBL" id="GAK97990.1"/>
    </source>
</evidence>
<evidence type="ECO:0008006" key="4">
    <source>
        <dbReference type="Google" id="ProtNLM"/>
    </source>
</evidence>
<feature type="chain" id="PRO_5001861579" description="Outer membrane protein beta-barrel domain-containing protein" evidence="1">
    <location>
        <begin position="20"/>
        <end position="255"/>
    </location>
</feature>
<evidence type="ECO:0000256" key="1">
    <source>
        <dbReference type="SAM" id="SignalP"/>
    </source>
</evidence>
<feature type="signal peptide" evidence="1">
    <location>
        <begin position="1"/>
        <end position="19"/>
    </location>
</feature>
<dbReference type="eggNOG" id="COG0086">
    <property type="taxonomic scope" value="Bacteria"/>
</dbReference>
<dbReference type="RefSeq" id="WP_042279935.1">
    <property type="nucleotide sequence ID" value="NZ_BBML01000008.1"/>
</dbReference>